<keyword evidence="1" id="KW-0456">Lyase</keyword>
<organism evidence="3 4">
    <name type="scientific">Halalkalibacter alkaliphilus</name>
    <dbReference type="NCBI Taxonomy" id="2917993"/>
    <lineage>
        <taxon>Bacteria</taxon>
        <taxon>Bacillati</taxon>
        <taxon>Bacillota</taxon>
        <taxon>Bacilli</taxon>
        <taxon>Bacillales</taxon>
        <taxon>Bacillaceae</taxon>
        <taxon>Halalkalibacter</taxon>
    </lineage>
</organism>
<reference evidence="3" key="1">
    <citation type="submission" date="2022-02" db="EMBL/GenBank/DDBJ databases">
        <title>Halalkalibacter sp. nov. isolated from Lonar Lake, India.</title>
        <authorList>
            <person name="Joshi A."/>
            <person name="Thite S."/>
            <person name="Lodha T."/>
        </authorList>
    </citation>
    <scope>NUCLEOTIDE SEQUENCE</scope>
    <source>
        <strain evidence="3">MEB205</strain>
    </source>
</reference>
<dbReference type="GO" id="GO:0016787">
    <property type="term" value="F:hydrolase activity"/>
    <property type="evidence" value="ECO:0007669"/>
    <property type="project" value="InterPro"/>
</dbReference>
<dbReference type="InterPro" id="IPR006680">
    <property type="entry name" value="Amidohydro-rel"/>
</dbReference>
<gene>
    <name evidence="3" type="ORF">MF646_14530</name>
</gene>
<evidence type="ECO:0000256" key="1">
    <source>
        <dbReference type="ARBA" id="ARBA00023239"/>
    </source>
</evidence>
<dbReference type="RefSeq" id="WP_250097228.1">
    <property type="nucleotide sequence ID" value="NZ_JAKRYL010000014.1"/>
</dbReference>
<dbReference type="SUPFAM" id="SSF51556">
    <property type="entry name" value="Metallo-dependent hydrolases"/>
    <property type="match status" value="1"/>
</dbReference>
<dbReference type="GO" id="GO:0005829">
    <property type="term" value="C:cytosol"/>
    <property type="evidence" value="ECO:0007669"/>
    <property type="project" value="TreeGrafter"/>
</dbReference>
<dbReference type="PANTHER" id="PTHR21240">
    <property type="entry name" value="2-AMINO-3-CARBOXYLMUCONATE-6-SEMIALDEHYDE DECARBOXYLASE"/>
    <property type="match status" value="1"/>
</dbReference>
<keyword evidence="4" id="KW-1185">Reference proteome</keyword>
<dbReference type="AlphaFoldDB" id="A0A9X2I5G1"/>
<dbReference type="InterPro" id="IPR032465">
    <property type="entry name" value="ACMSD"/>
</dbReference>
<evidence type="ECO:0000313" key="3">
    <source>
        <dbReference type="EMBL" id="MCL7748342.1"/>
    </source>
</evidence>
<accession>A0A9X2I5G1</accession>
<dbReference type="Proteomes" id="UP001139150">
    <property type="component" value="Unassembled WGS sequence"/>
</dbReference>
<dbReference type="GO" id="GO:0016831">
    <property type="term" value="F:carboxy-lyase activity"/>
    <property type="evidence" value="ECO:0007669"/>
    <property type="project" value="InterPro"/>
</dbReference>
<name>A0A9X2I5G1_9BACI</name>
<feature type="domain" description="Amidohydrolase-related" evidence="2">
    <location>
        <begin position="3"/>
        <end position="299"/>
    </location>
</feature>
<dbReference type="InterPro" id="IPR032466">
    <property type="entry name" value="Metal_Hydrolase"/>
</dbReference>
<dbReference type="Pfam" id="PF04909">
    <property type="entry name" value="Amidohydro_2"/>
    <property type="match status" value="1"/>
</dbReference>
<evidence type="ECO:0000313" key="4">
    <source>
        <dbReference type="Proteomes" id="UP001139150"/>
    </source>
</evidence>
<dbReference type="PANTHER" id="PTHR21240:SF28">
    <property type="entry name" value="ISO-OROTATE DECARBOXYLASE (EUROFUNG)"/>
    <property type="match status" value="1"/>
</dbReference>
<dbReference type="Gene3D" id="3.20.20.140">
    <property type="entry name" value="Metal-dependent hydrolases"/>
    <property type="match status" value="1"/>
</dbReference>
<proteinExistence type="predicted"/>
<dbReference type="GO" id="GO:0019748">
    <property type="term" value="P:secondary metabolic process"/>
    <property type="evidence" value="ECO:0007669"/>
    <property type="project" value="TreeGrafter"/>
</dbReference>
<comment type="caution">
    <text evidence="3">The sequence shown here is derived from an EMBL/GenBank/DDBJ whole genome shotgun (WGS) entry which is preliminary data.</text>
</comment>
<dbReference type="EMBL" id="JAKRYL010000014">
    <property type="protein sequence ID" value="MCL7748342.1"/>
    <property type="molecule type" value="Genomic_DNA"/>
</dbReference>
<protein>
    <submittedName>
        <fullName evidence="3">Amidohydrolase</fullName>
    </submittedName>
</protein>
<evidence type="ECO:0000259" key="2">
    <source>
        <dbReference type="Pfam" id="PF04909"/>
    </source>
</evidence>
<sequence>MHDFHTHFIPEEVMTWINDNKEQVNASWIKKSPDKEDFLSINNKWAFELKKEFIDANLYLTEKERVGVTHAIVSPIPQLFLYDFPSEITSELATVYNQSLAKWSHSNSQQLSALGTVSLNHPELAARDLRDAMDAGLKGVIIGPGLDGKLLSDPSFIPFWEEANKQKAIVFIHPLLCEDPRLKQRMMPNLIGVPWETTVSATDILLSGMLDTYNDARILLAHGGGFLPYQIGRMNKGNEMWPLVSKALQKEPTEYLKDFWYDTVLWNQNTLEFLAKSVGEERIVPGSDYPFDLCAWPPSIDFSKGAKSLLQGNE</sequence>